<dbReference type="InterPro" id="IPR017452">
    <property type="entry name" value="GPCR_Rhodpsn_7TM"/>
</dbReference>
<dbReference type="WBParaSite" id="BXY_0537300.1">
    <property type="protein sequence ID" value="BXY_0537300.1"/>
    <property type="gene ID" value="BXY_0537300"/>
</dbReference>
<keyword evidence="3 6" id="KW-1133">Transmembrane helix</keyword>
<accession>A0A1I7RXA9</accession>
<dbReference type="Proteomes" id="UP000659654">
    <property type="component" value="Unassembled WGS sequence"/>
</dbReference>
<dbReference type="eggNOG" id="ENOG502SQP1">
    <property type="taxonomic scope" value="Eukaryota"/>
</dbReference>
<comment type="subcellular location">
    <subcellularLocation>
        <location evidence="1">Membrane</location>
    </subcellularLocation>
</comment>
<reference evidence="11" key="1">
    <citation type="submission" date="2016-11" db="UniProtKB">
        <authorList>
            <consortium name="WormBaseParasite"/>
        </authorList>
    </citation>
    <scope>IDENTIFICATION</scope>
</reference>
<name>A0A1I7RXA9_BURXY</name>
<dbReference type="GO" id="GO:0019825">
    <property type="term" value="F:oxygen binding"/>
    <property type="evidence" value="ECO:0007669"/>
    <property type="project" value="InterPro"/>
</dbReference>
<dbReference type="Gene3D" id="1.10.490.10">
    <property type="entry name" value="Globins"/>
    <property type="match status" value="1"/>
</dbReference>
<evidence type="ECO:0000256" key="5">
    <source>
        <dbReference type="SAM" id="MobiDB-lite"/>
    </source>
</evidence>
<keyword evidence="2 6" id="KW-0812">Transmembrane</keyword>
<feature type="transmembrane region" description="Helical" evidence="6">
    <location>
        <begin position="298"/>
        <end position="322"/>
    </location>
</feature>
<organism evidence="9 11">
    <name type="scientific">Bursaphelenchus xylophilus</name>
    <name type="common">Pinewood nematode worm</name>
    <name type="synonym">Aphelenchoides xylophilus</name>
    <dbReference type="NCBI Taxonomy" id="6326"/>
    <lineage>
        <taxon>Eukaryota</taxon>
        <taxon>Metazoa</taxon>
        <taxon>Ecdysozoa</taxon>
        <taxon>Nematoda</taxon>
        <taxon>Chromadorea</taxon>
        <taxon>Rhabditida</taxon>
        <taxon>Tylenchina</taxon>
        <taxon>Tylenchomorpha</taxon>
        <taxon>Aphelenchoidea</taxon>
        <taxon>Aphelenchoididae</taxon>
        <taxon>Bursaphelenchus</taxon>
    </lineage>
</organism>
<dbReference type="AlphaFoldDB" id="A0A1I7RXA9"/>
<dbReference type="EMBL" id="CAJFDI010000005">
    <property type="protein sequence ID" value="CAD5230530.1"/>
    <property type="molecule type" value="Genomic_DNA"/>
</dbReference>
<feature type="transmembrane region" description="Helical" evidence="6">
    <location>
        <begin position="111"/>
        <end position="132"/>
    </location>
</feature>
<dbReference type="GO" id="GO:0016020">
    <property type="term" value="C:membrane"/>
    <property type="evidence" value="ECO:0007669"/>
    <property type="project" value="UniProtKB-SubCell"/>
</dbReference>
<feature type="compositionally biased region" description="Low complexity" evidence="5">
    <location>
        <begin position="555"/>
        <end position="572"/>
    </location>
</feature>
<dbReference type="Proteomes" id="UP000582659">
    <property type="component" value="Unassembled WGS sequence"/>
</dbReference>
<feature type="transmembrane region" description="Helical" evidence="6">
    <location>
        <begin position="200"/>
        <end position="226"/>
    </location>
</feature>
<dbReference type="OrthoDB" id="5793039at2759"/>
<feature type="region of interest" description="Disordered" evidence="5">
    <location>
        <begin position="552"/>
        <end position="586"/>
    </location>
</feature>
<reference evidence="8" key="2">
    <citation type="submission" date="2020-09" db="EMBL/GenBank/DDBJ databases">
        <authorList>
            <person name="Kikuchi T."/>
        </authorList>
    </citation>
    <scope>NUCLEOTIDE SEQUENCE</scope>
    <source>
        <strain evidence="8">Ka4C1</strain>
    </source>
</reference>
<protein>
    <submittedName>
        <fullName evidence="8">(pine wood nematode) hypothetical protein</fullName>
    </submittedName>
    <submittedName>
        <fullName evidence="11">G_PROTEIN_RECEP_F1_2 domain-containing protein</fullName>
    </submittedName>
</protein>
<evidence type="ECO:0000313" key="10">
    <source>
        <dbReference type="Proteomes" id="UP000659654"/>
    </source>
</evidence>
<evidence type="ECO:0000256" key="2">
    <source>
        <dbReference type="ARBA" id="ARBA00022692"/>
    </source>
</evidence>
<sequence>MSVTLDNITYPECPPQPPPVSIGYAIFSQFVNGFLTSICVAVGTVGNFYSVRSIKLSNFDKNSNRGVTLAFSIVTLAIWDSILLWFAFFYYGFKNLVHAEYLSFVNIFTPYMHGCSQVANTASIWCVVAITVQRYWATRDPFRTTRWLLHITSAELKEYAPIRSSLRHHRALINSFRGDRRKSSSFYFCTMYRKQLAMPLALSFLAIFVNIPAFFEVTTITCYRILTKRVVYVLKISGMRLSPIYTLWYKVVFRMLITTCGPNICILLLTIRTVMLLRGSTKSRRHLFQMSDSLIDRYSSKATMLTMISIMLVVKFLAFRSLSFMLDIWELLFGFGENIRVFVYLVDLSNIMILLNSSTNCFIIFWCSKWLQEKIVQRNTLKREKLICGEGNWFASMDRINLLHKSWRQLVSHTHDQVGQRVLYAMLIGNPQVFSMFRQICKSSETGTPVQCNRNKRVVRLTSSARMPTSPSMDWDPLGRLHPESISISATVNETIDDRYRHSPKPVQIVVPIMKQDEGEVFASAEDLLNIPSTSSEGENTVRFLLDAETVRQTASPRPSSPASTTCSTSSKSHNHHKKMKKSNSAVPVESQVKYYSCPMTDEERKEKPVEILMNRQFNKISEQITTFIDDTIQDMRKGTSEAEVSQSIRKLGDLHYEKGILIPPTAWRDFKQSIFKGLEECSYNNEHERRLVMETWNSFIAMFIREMKLSMLGASNNGTQPNVHHKFSTVSQCGNFERR</sequence>
<feature type="transmembrane region" description="Helical" evidence="6">
    <location>
        <begin position="251"/>
        <end position="277"/>
    </location>
</feature>
<dbReference type="CDD" id="cd14978">
    <property type="entry name" value="7tmA_FMRFamide_R-like"/>
    <property type="match status" value="1"/>
</dbReference>
<dbReference type="PANTHER" id="PTHR46641:SF13">
    <property type="entry name" value="G_PROTEIN_RECEP_F1_2 DOMAIN-CONTAINING PROTEIN"/>
    <property type="match status" value="1"/>
</dbReference>
<feature type="compositionally biased region" description="Basic residues" evidence="5">
    <location>
        <begin position="573"/>
        <end position="582"/>
    </location>
</feature>
<evidence type="ECO:0000313" key="8">
    <source>
        <dbReference type="EMBL" id="CAD5230530.1"/>
    </source>
</evidence>
<dbReference type="PROSITE" id="PS50262">
    <property type="entry name" value="G_PROTEIN_RECEP_F1_2"/>
    <property type="match status" value="1"/>
</dbReference>
<feature type="transmembrane region" description="Helical" evidence="6">
    <location>
        <begin position="24"/>
        <end position="49"/>
    </location>
</feature>
<gene>
    <name evidence="8" type="ORF">BXYJ_LOCUS11033</name>
</gene>
<dbReference type="GO" id="GO:0020037">
    <property type="term" value="F:heme binding"/>
    <property type="evidence" value="ECO:0007669"/>
    <property type="project" value="InterPro"/>
</dbReference>
<dbReference type="PANTHER" id="PTHR46641">
    <property type="entry name" value="FMRFAMIDE RECEPTOR-RELATED"/>
    <property type="match status" value="1"/>
</dbReference>
<keyword evidence="4 6" id="KW-0472">Membrane</keyword>
<dbReference type="Proteomes" id="UP000095284">
    <property type="component" value="Unplaced"/>
</dbReference>
<evidence type="ECO:0000313" key="9">
    <source>
        <dbReference type="Proteomes" id="UP000095284"/>
    </source>
</evidence>
<evidence type="ECO:0000313" key="11">
    <source>
        <dbReference type="WBParaSite" id="BXY_0537300.1"/>
    </source>
</evidence>
<keyword evidence="10" id="KW-1185">Reference proteome</keyword>
<evidence type="ECO:0000256" key="4">
    <source>
        <dbReference type="ARBA" id="ARBA00023136"/>
    </source>
</evidence>
<evidence type="ECO:0000256" key="1">
    <source>
        <dbReference type="ARBA" id="ARBA00004370"/>
    </source>
</evidence>
<proteinExistence type="predicted"/>
<dbReference type="InterPro" id="IPR052954">
    <property type="entry name" value="GPCR-Ligand_Int"/>
</dbReference>
<evidence type="ECO:0000256" key="3">
    <source>
        <dbReference type="ARBA" id="ARBA00022989"/>
    </source>
</evidence>
<dbReference type="EMBL" id="CAJFCV020000005">
    <property type="protein sequence ID" value="CAG9121498.1"/>
    <property type="molecule type" value="Genomic_DNA"/>
</dbReference>
<evidence type="ECO:0000256" key="6">
    <source>
        <dbReference type="SAM" id="Phobius"/>
    </source>
</evidence>
<feature type="transmembrane region" description="Helical" evidence="6">
    <location>
        <begin position="69"/>
        <end position="91"/>
    </location>
</feature>
<feature type="domain" description="G-protein coupled receptors family 1 profile" evidence="7">
    <location>
        <begin position="46"/>
        <end position="364"/>
    </location>
</feature>
<dbReference type="Gene3D" id="1.20.1070.10">
    <property type="entry name" value="Rhodopsin 7-helix transmembrane proteins"/>
    <property type="match status" value="1"/>
</dbReference>
<dbReference type="SUPFAM" id="SSF81321">
    <property type="entry name" value="Family A G protein-coupled receptor-like"/>
    <property type="match status" value="1"/>
</dbReference>
<evidence type="ECO:0000259" key="7">
    <source>
        <dbReference type="PROSITE" id="PS50262"/>
    </source>
</evidence>
<dbReference type="InterPro" id="IPR012292">
    <property type="entry name" value="Globin/Proto"/>
</dbReference>